<evidence type="ECO:0000313" key="1">
    <source>
        <dbReference type="EMBL" id="EDY15978.1"/>
    </source>
</evidence>
<dbReference type="InterPro" id="IPR009923">
    <property type="entry name" value="Dodecin"/>
</dbReference>
<dbReference type="InterPro" id="IPR036694">
    <property type="entry name" value="Dodecin-like_sf"/>
</dbReference>
<dbReference type="Pfam" id="PF07311">
    <property type="entry name" value="Dodecin"/>
    <property type="match status" value="1"/>
</dbReference>
<protein>
    <recommendedName>
        <fullName evidence="3">Dodecin domain-containing protein</fullName>
    </recommendedName>
</protein>
<organism evidence="1 2">
    <name type="scientific">Chthoniobacter flavus Ellin428</name>
    <dbReference type="NCBI Taxonomy" id="497964"/>
    <lineage>
        <taxon>Bacteria</taxon>
        <taxon>Pseudomonadati</taxon>
        <taxon>Verrucomicrobiota</taxon>
        <taxon>Spartobacteria</taxon>
        <taxon>Chthoniobacterales</taxon>
        <taxon>Chthoniobacteraceae</taxon>
        <taxon>Chthoniobacter</taxon>
    </lineage>
</organism>
<keyword evidence="2" id="KW-1185">Reference proteome</keyword>
<dbReference type="RefSeq" id="WP_006983814.1">
    <property type="nucleotide sequence ID" value="NZ_ABVL01000044.1"/>
</dbReference>
<dbReference type="Gene3D" id="3.30.1660.10">
    <property type="entry name" value="Flavin-binding protein dodecin"/>
    <property type="match status" value="1"/>
</dbReference>
<dbReference type="Proteomes" id="UP000005824">
    <property type="component" value="Unassembled WGS sequence"/>
</dbReference>
<reference evidence="1 2" key="1">
    <citation type="journal article" date="2011" name="J. Bacteriol.">
        <title>Genome sequence of Chthoniobacter flavus Ellin428, an aerobic heterotrophic soil bacterium.</title>
        <authorList>
            <person name="Kant R."/>
            <person name="van Passel M.W."/>
            <person name="Palva A."/>
            <person name="Lucas S."/>
            <person name="Lapidus A."/>
            <person name="Glavina Del Rio T."/>
            <person name="Dalin E."/>
            <person name="Tice H."/>
            <person name="Bruce D."/>
            <person name="Goodwin L."/>
            <person name="Pitluck S."/>
            <person name="Larimer F.W."/>
            <person name="Land M.L."/>
            <person name="Hauser L."/>
            <person name="Sangwan P."/>
            <person name="de Vos W.M."/>
            <person name="Janssen P.H."/>
            <person name="Smidt H."/>
        </authorList>
    </citation>
    <scope>NUCLEOTIDE SEQUENCE [LARGE SCALE GENOMIC DNA]</scope>
    <source>
        <strain evidence="1 2">Ellin428</strain>
    </source>
</reference>
<dbReference type="AlphaFoldDB" id="B4DC56"/>
<dbReference type="EMBL" id="ABVL01000044">
    <property type="protein sequence ID" value="EDY15978.1"/>
    <property type="molecule type" value="Genomic_DNA"/>
</dbReference>
<dbReference type="PANTHER" id="PTHR39324:SF1">
    <property type="entry name" value="CALCIUM DODECIN"/>
    <property type="match status" value="1"/>
</dbReference>
<dbReference type="InterPro" id="IPR025543">
    <property type="entry name" value="Dodecin-like"/>
</dbReference>
<dbReference type="InParanoid" id="B4DC56"/>
<dbReference type="STRING" id="497964.CfE428DRAFT_6497"/>
<name>B4DC56_9BACT</name>
<dbReference type="eggNOG" id="COG3360">
    <property type="taxonomic scope" value="Bacteria"/>
</dbReference>
<accession>B4DC56</accession>
<dbReference type="SUPFAM" id="SSF89807">
    <property type="entry name" value="Dodecin-like"/>
    <property type="match status" value="1"/>
</dbReference>
<evidence type="ECO:0000313" key="2">
    <source>
        <dbReference type="Proteomes" id="UP000005824"/>
    </source>
</evidence>
<dbReference type="PANTHER" id="PTHR39324">
    <property type="entry name" value="CALCIUM DODECIN"/>
    <property type="match status" value="1"/>
</dbReference>
<comment type="caution">
    <text evidence="1">The sequence shown here is derived from an EMBL/GenBank/DDBJ whole genome shotgun (WGS) entry which is preliminary data.</text>
</comment>
<proteinExistence type="predicted"/>
<evidence type="ECO:0008006" key="3">
    <source>
        <dbReference type="Google" id="ProtNLM"/>
    </source>
</evidence>
<sequence length="85" mass="9134">MANVEKVIEVVAQSEKSWEDAAREAVRVASTSLRNLSSISVKNFEATIQGGEITAYRVRAEISFALDSVEGEKGQHLPRTGSGLG</sequence>
<gene>
    <name evidence="1" type="ORF">CfE428DRAFT_6497</name>
</gene>